<protein>
    <submittedName>
        <fullName evidence="1">Uncharacterized protein</fullName>
    </submittedName>
</protein>
<dbReference type="EMBL" id="QGKX02001621">
    <property type="protein sequence ID" value="KAF3503908.1"/>
    <property type="molecule type" value="Genomic_DNA"/>
</dbReference>
<comment type="caution">
    <text evidence="1">The sequence shown here is derived from an EMBL/GenBank/DDBJ whole genome shotgun (WGS) entry which is preliminary data.</text>
</comment>
<proteinExistence type="predicted"/>
<evidence type="ECO:0000313" key="1">
    <source>
        <dbReference type="EMBL" id="KAF3503908.1"/>
    </source>
</evidence>
<dbReference type="AlphaFoldDB" id="A0A8S9NQV2"/>
<name>A0A8S9NQV2_BRACR</name>
<evidence type="ECO:0000313" key="2">
    <source>
        <dbReference type="Proteomes" id="UP000712600"/>
    </source>
</evidence>
<organism evidence="1 2">
    <name type="scientific">Brassica cretica</name>
    <name type="common">Mustard</name>
    <dbReference type="NCBI Taxonomy" id="69181"/>
    <lineage>
        <taxon>Eukaryota</taxon>
        <taxon>Viridiplantae</taxon>
        <taxon>Streptophyta</taxon>
        <taxon>Embryophyta</taxon>
        <taxon>Tracheophyta</taxon>
        <taxon>Spermatophyta</taxon>
        <taxon>Magnoliopsida</taxon>
        <taxon>eudicotyledons</taxon>
        <taxon>Gunneridae</taxon>
        <taxon>Pentapetalae</taxon>
        <taxon>rosids</taxon>
        <taxon>malvids</taxon>
        <taxon>Brassicales</taxon>
        <taxon>Brassicaceae</taxon>
        <taxon>Brassiceae</taxon>
        <taxon>Brassica</taxon>
    </lineage>
</organism>
<reference evidence="1" key="1">
    <citation type="submission" date="2019-12" db="EMBL/GenBank/DDBJ databases">
        <title>Genome sequencing and annotation of Brassica cretica.</title>
        <authorList>
            <person name="Studholme D.J."/>
            <person name="Sarris P."/>
        </authorList>
    </citation>
    <scope>NUCLEOTIDE SEQUENCE</scope>
    <source>
        <strain evidence="1">PFS-109/04</strain>
        <tissue evidence="1">Leaf</tissue>
    </source>
</reference>
<gene>
    <name evidence="1" type="ORF">F2Q69_00045406</name>
</gene>
<accession>A0A8S9NQV2</accession>
<dbReference type="Proteomes" id="UP000712600">
    <property type="component" value="Unassembled WGS sequence"/>
</dbReference>
<sequence length="135" mass="15399">MTSKVIFGNFEWKKGESTARISSFWLRWTDEILVRWGVFLPAGSTGQLIFLPASWVPHLRRSFPWARLGSGPLHPEKLYLGWRQGPTPSTAFDDRMSSFPPSGVESGNMTIGPQNSYQTSYHVPSDYCDFITRQR</sequence>